<evidence type="ECO:0000256" key="1">
    <source>
        <dbReference type="ARBA" id="ARBA00004651"/>
    </source>
</evidence>
<name>A0A162T6S0_9CLOT</name>
<dbReference type="STRING" id="1121326.CLMAG_21130"/>
<dbReference type="OrthoDB" id="2809136at2"/>
<dbReference type="AlphaFoldDB" id="A0A162T6S0"/>
<evidence type="ECO:0000259" key="9">
    <source>
        <dbReference type="Pfam" id="PF01618"/>
    </source>
</evidence>
<evidence type="ECO:0000256" key="6">
    <source>
        <dbReference type="RuleBase" id="RU004057"/>
    </source>
</evidence>
<dbReference type="EMBL" id="LWAE01000002">
    <property type="protein sequence ID" value="KZL92304.1"/>
    <property type="molecule type" value="Genomic_DNA"/>
</dbReference>
<evidence type="ECO:0000256" key="2">
    <source>
        <dbReference type="ARBA" id="ARBA00022475"/>
    </source>
</evidence>
<keyword evidence="10" id="KW-0449">Lipoprotein</keyword>
<feature type="transmembrane region" description="Helical" evidence="8">
    <location>
        <begin position="148"/>
        <end position="172"/>
    </location>
</feature>
<comment type="similarity">
    <text evidence="6">Belongs to the exbB/tolQ family.</text>
</comment>
<dbReference type="PATRIC" id="fig|1121326.3.peg.2105"/>
<keyword evidence="3 8" id="KW-0812">Transmembrane</keyword>
<protein>
    <submittedName>
        <fullName evidence="10">Apolipoprotein A1/A4/E domain protein</fullName>
    </submittedName>
</protein>
<evidence type="ECO:0000256" key="8">
    <source>
        <dbReference type="SAM" id="Phobius"/>
    </source>
</evidence>
<keyword evidence="7" id="KW-0175">Coiled coil</keyword>
<comment type="subcellular location">
    <subcellularLocation>
        <location evidence="1">Cell membrane</location>
        <topology evidence="1">Multi-pass membrane protein</topology>
    </subcellularLocation>
    <subcellularLocation>
        <location evidence="6">Membrane</location>
        <topology evidence="6">Multi-pass membrane protein</topology>
    </subcellularLocation>
</comment>
<keyword evidence="5 8" id="KW-0472">Membrane</keyword>
<sequence>MDNLSIILFIKGIFSTKIGTIIFFIEIILFIADIIFYTIIYRHLVQVNKSIDNQSFKPFKDLIARYENLIKESSNHVNTQSYIEAYFSKYKIFKKVNTPLINIVHIIQMTIPVFILMGVLGTFTGLTVSLNSLKMGDISIDITKIGPILSGMGVAFNASIVGITFSLILTVATKVFNVEQLLISIVSKLENYMDNKLRNRYSRELFSQITEAVEKLSNSTQHSIDEMKESICFCLNGTKETFENAINKLSESNNKTIEALNFNISEVAKESKEAIILYTNNLASSNNRTINELNSNVSIAMNKSIEVIKEVYDSVQGLYIFSQQFEQATSYINNFNGQLKSSVESFQVLFKSFSGFISIFKKGMDDLDKKLEFLGGCVDDIKHQQRRVDQSYGSIFDKLGKLSDDFYSSLKDLNYVQKTFLDQIKSSYDDSSKIYLEQMNRLNSNLKLMLDKLTDSMSSNIKELDNYAEKQKNNIDNIISNFESIMEERFNKILNNISEIQMDFIKEFKSSYDETGLKYISEVSDFNVILKVFSDKFTNNISKNILKLSQLFEKEKEFILDMSEKYGNVLQYCDNINGEYIKQTKLANNSFNSMDENFKDLSLYFRYMEKRQKEVLDGYNAINSNMEGIRDYLTSQNEEQSRIYSEIKDSMKEYLEEHENMLSSNIVQLTNSINEQNNLMSSTAATINNLASSISESKEQNSIESSPE</sequence>
<keyword evidence="6" id="KW-0653">Protein transport</keyword>
<feature type="transmembrane region" description="Helical" evidence="8">
    <location>
        <begin position="103"/>
        <end position="128"/>
    </location>
</feature>
<evidence type="ECO:0000313" key="11">
    <source>
        <dbReference type="Proteomes" id="UP000076603"/>
    </source>
</evidence>
<feature type="coiled-coil region" evidence="7">
    <location>
        <begin position="436"/>
        <end position="488"/>
    </location>
</feature>
<keyword evidence="4 8" id="KW-1133">Transmembrane helix</keyword>
<gene>
    <name evidence="10" type="ORF">CLMAG_21130</name>
</gene>
<dbReference type="GO" id="GO:0015031">
    <property type="term" value="P:protein transport"/>
    <property type="evidence" value="ECO:0007669"/>
    <property type="project" value="UniProtKB-KW"/>
</dbReference>
<keyword evidence="11" id="KW-1185">Reference proteome</keyword>
<evidence type="ECO:0000256" key="4">
    <source>
        <dbReference type="ARBA" id="ARBA00022989"/>
    </source>
</evidence>
<dbReference type="RefSeq" id="WP_066621695.1">
    <property type="nucleotide sequence ID" value="NZ_FQXL01000004.1"/>
</dbReference>
<organism evidence="10 11">
    <name type="scientific">Clostridium magnum DSM 2767</name>
    <dbReference type="NCBI Taxonomy" id="1121326"/>
    <lineage>
        <taxon>Bacteria</taxon>
        <taxon>Bacillati</taxon>
        <taxon>Bacillota</taxon>
        <taxon>Clostridia</taxon>
        <taxon>Eubacteriales</taxon>
        <taxon>Clostridiaceae</taxon>
        <taxon>Clostridium</taxon>
    </lineage>
</organism>
<accession>A0A162T6S0</accession>
<dbReference type="Proteomes" id="UP000076603">
    <property type="component" value="Unassembled WGS sequence"/>
</dbReference>
<evidence type="ECO:0000313" key="10">
    <source>
        <dbReference type="EMBL" id="KZL92304.1"/>
    </source>
</evidence>
<dbReference type="GO" id="GO:0005886">
    <property type="term" value="C:plasma membrane"/>
    <property type="evidence" value="ECO:0007669"/>
    <property type="project" value="UniProtKB-SubCell"/>
</dbReference>
<dbReference type="InterPro" id="IPR002898">
    <property type="entry name" value="MotA_ExbB_proton_chnl"/>
</dbReference>
<proteinExistence type="inferred from homology"/>
<feature type="domain" description="MotA/TolQ/ExbB proton channel" evidence="9">
    <location>
        <begin position="104"/>
        <end position="177"/>
    </location>
</feature>
<reference evidence="10 11" key="1">
    <citation type="submission" date="2016-04" db="EMBL/GenBank/DDBJ databases">
        <title>Genome sequence of Clostridium magnum DSM 2767.</title>
        <authorList>
            <person name="Poehlein A."/>
            <person name="Uhlig R."/>
            <person name="Fischer R."/>
            <person name="Bahl H."/>
            <person name="Daniel R."/>
        </authorList>
    </citation>
    <scope>NUCLEOTIDE SEQUENCE [LARGE SCALE GENOMIC DNA]</scope>
    <source>
        <strain evidence="10 11">DSM 2767</strain>
    </source>
</reference>
<dbReference type="Pfam" id="PF01618">
    <property type="entry name" value="MotA_ExbB"/>
    <property type="match status" value="1"/>
</dbReference>
<evidence type="ECO:0000256" key="3">
    <source>
        <dbReference type="ARBA" id="ARBA00022692"/>
    </source>
</evidence>
<comment type="caution">
    <text evidence="10">The sequence shown here is derived from an EMBL/GenBank/DDBJ whole genome shotgun (WGS) entry which is preliminary data.</text>
</comment>
<evidence type="ECO:0000256" key="7">
    <source>
        <dbReference type="SAM" id="Coils"/>
    </source>
</evidence>
<keyword evidence="6" id="KW-0813">Transport</keyword>
<feature type="transmembrane region" description="Helical" evidence="8">
    <location>
        <begin position="21"/>
        <end position="40"/>
    </location>
</feature>
<keyword evidence="2" id="KW-1003">Cell membrane</keyword>
<evidence type="ECO:0000256" key="5">
    <source>
        <dbReference type="ARBA" id="ARBA00023136"/>
    </source>
</evidence>